<keyword evidence="3" id="KW-0723">Serine/threonine-protein kinase</keyword>
<dbReference type="SUPFAM" id="SSF56112">
    <property type="entry name" value="Protein kinase-like (PK-like)"/>
    <property type="match status" value="1"/>
</dbReference>
<gene>
    <name evidence="20" type="ORF">CMV_014208</name>
</gene>
<sequence>MTGLAPFGGGTCSYGSYPGCVKQQLPACRKPNDQFEQRKGVMSGEGFKFDGNHNMSLFDCRAKCLNNCSCIAYAATDYNQTSCTIWNKGVNFKESNNSYSMDVYFLVPEKAMWWIWVVLSVTGIVVLLVLCLLYNFIQRKCKEKGERKAEQEILQCELGASTSHASISRQRKLFEKDRKKSSALEFFSFESIAEATNNFATTNKLGEGGFGPVYKGILANRQEVAIKRLSERSRQGVVEFKNELILIAKLQHTNLVRLVGCCIQREEKMLIYEYMHNKSLDFFLFDPMKKDQLDWTKRFKIIEGIAQDESEANTKKIVGTYGYMSPEYAIKGTFSMKSDVFSFGVLLLEIVSSKKNNNFCYREESLNLSGYAWELWREGKCLEFADSALGDSHPLNDVLRFGNSSLNPNPRSQPAMSSKQGGKAKPLKQPKAEKKDYDEVDMANIQKKKEEEKALKELRAKAQKGPIGGAGLKKSGKK</sequence>
<dbReference type="Gene3D" id="3.30.200.20">
    <property type="entry name" value="Phosphorylase Kinase, domain 1"/>
    <property type="match status" value="1"/>
</dbReference>
<dbReference type="InterPro" id="IPR011009">
    <property type="entry name" value="Kinase-like_dom_sf"/>
</dbReference>
<evidence type="ECO:0000256" key="8">
    <source>
        <dbReference type="ARBA" id="ARBA00022741"/>
    </source>
</evidence>
<keyword evidence="15" id="KW-0325">Glycoprotein</keyword>
<keyword evidence="10" id="KW-0067">ATP-binding</keyword>
<feature type="compositionally biased region" description="Basic and acidic residues" evidence="16">
    <location>
        <begin position="447"/>
        <end position="460"/>
    </location>
</feature>
<evidence type="ECO:0000313" key="21">
    <source>
        <dbReference type="Proteomes" id="UP000737018"/>
    </source>
</evidence>
<keyword evidence="5 17" id="KW-0812">Transmembrane</keyword>
<dbReference type="Gene3D" id="1.10.510.10">
    <property type="entry name" value="Transferase(Phosphotransferase) domain 1"/>
    <property type="match status" value="1"/>
</dbReference>
<feature type="compositionally biased region" description="Polar residues" evidence="16">
    <location>
        <begin position="402"/>
        <end position="420"/>
    </location>
</feature>
<keyword evidence="6" id="KW-0732">Signal</keyword>
<evidence type="ECO:0000259" key="18">
    <source>
        <dbReference type="PROSITE" id="PS50011"/>
    </source>
</evidence>
<keyword evidence="2" id="KW-1003">Cell membrane</keyword>
<dbReference type="Pfam" id="PF07714">
    <property type="entry name" value="PK_Tyr_Ser-Thr"/>
    <property type="match status" value="1"/>
</dbReference>
<proteinExistence type="predicted"/>
<evidence type="ECO:0000313" key="20">
    <source>
        <dbReference type="EMBL" id="KAF3961142.1"/>
    </source>
</evidence>
<feature type="domain" description="Protein kinase" evidence="18">
    <location>
        <begin position="199"/>
        <end position="478"/>
    </location>
</feature>
<evidence type="ECO:0000256" key="10">
    <source>
        <dbReference type="ARBA" id="ARBA00022840"/>
    </source>
</evidence>
<keyword evidence="4" id="KW-0808">Transferase</keyword>
<keyword evidence="7" id="KW-0430">Lectin</keyword>
<keyword evidence="12 17" id="KW-0472">Membrane</keyword>
<evidence type="ECO:0000259" key="19">
    <source>
        <dbReference type="PROSITE" id="PS50948"/>
    </source>
</evidence>
<feature type="transmembrane region" description="Helical" evidence="17">
    <location>
        <begin position="113"/>
        <end position="137"/>
    </location>
</feature>
<keyword evidence="8" id="KW-0547">Nucleotide-binding</keyword>
<evidence type="ECO:0000256" key="15">
    <source>
        <dbReference type="ARBA" id="ARBA00023180"/>
    </source>
</evidence>
<evidence type="ECO:0000256" key="6">
    <source>
        <dbReference type="ARBA" id="ARBA00022729"/>
    </source>
</evidence>
<name>A0A8J4RC25_9ROSI</name>
<dbReference type="InterPro" id="IPR003609">
    <property type="entry name" value="Pan_app"/>
</dbReference>
<dbReference type="Proteomes" id="UP000737018">
    <property type="component" value="Unassembled WGS sequence"/>
</dbReference>
<dbReference type="Pfam" id="PF09072">
    <property type="entry name" value="TMA7"/>
    <property type="match status" value="1"/>
</dbReference>
<evidence type="ECO:0000256" key="16">
    <source>
        <dbReference type="SAM" id="MobiDB-lite"/>
    </source>
</evidence>
<dbReference type="FunFam" id="3.30.200.20:FF:000330">
    <property type="entry name" value="G-type lectin S-receptor-like serine/threonine-protein kinase At4g03230"/>
    <property type="match status" value="1"/>
</dbReference>
<feature type="domain" description="Apple" evidence="19">
    <location>
        <begin position="28"/>
        <end position="103"/>
    </location>
</feature>
<dbReference type="PROSITE" id="PS50948">
    <property type="entry name" value="PAN"/>
    <property type="match status" value="1"/>
</dbReference>
<dbReference type="InterPro" id="IPR015157">
    <property type="entry name" value="TMA7"/>
</dbReference>
<dbReference type="EMBL" id="JRKL02001961">
    <property type="protein sequence ID" value="KAF3961142.1"/>
    <property type="molecule type" value="Genomic_DNA"/>
</dbReference>
<dbReference type="GO" id="GO:0005524">
    <property type="term" value="F:ATP binding"/>
    <property type="evidence" value="ECO:0007669"/>
    <property type="project" value="UniProtKB-KW"/>
</dbReference>
<evidence type="ECO:0000256" key="3">
    <source>
        <dbReference type="ARBA" id="ARBA00022527"/>
    </source>
</evidence>
<evidence type="ECO:0000256" key="13">
    <source>
        <dbReference type="ARBA" id="ARBA00023157"/>
    </source>
</evidence>
<keyword evidence="14" id="KW-0675">Receptor</keyword>
<dbReference type="PANTHER" id="PTHR27002">
    <property type="entry name" value="RECEPTOR-LIKE SERINE/THREONINE-PROTEIN KINASE SD1-8"/>
    <property type="match status" value="1"/>
</dbReference>
<dbReference type="OrthoDB" id="4062651at2759"/>
<reference evidence="20" key="1">
    <citation type="submission" date="2020-03" db="EMBL/GenBank/DDBJ databases">
        <title>Castanea mollissima Vanexum genome sequencing.</title>
        <authorList>
            <person name="Staton M."/>
        </authorList>
    </citation>
    <scope>NUCLEOTIDE SEQUENCE</scope>
    <source>
        <tissue evidence="20">Leaf</tissue>
    </source>
</reference>
<evidence type="ECO:0000256" key="2">
    <source>
        <dbReference type="ARBA" id="ARBA00022475"/>
    </source>
</evidence>
<evidence type="ECO:0000256" key="14">
    <source>
        <dbReference type="ARBA" id="ARBA00023170"/>
    </source>
</evidence>
<evidence type="ECO:0000256" key="5">
    <source>
        <dbReference type="ARBA" id="ARBA00022692"/>
    </source>
</evidence>
<dbReference type="InterPro" id="IPR000719">
    <property type="entry name" value="Prot_kinase_dom"/>
</dbReference>
<evidence type="ECO:0000256" key="17">
    <source>
        <dbReference type="SAM" id="Phobius"/>
    </source>
</evidence>
<evidence type="ECO:0000256" key="11">
    <source>
        <dbReference type="ARBA" id="ARBA00022989"/>
    </source>
</evidence>
<protein>
    <submittedName>
        <fullName evidence="20">Uncharacterized protein</fullName>
    </submittedName>
</protein>
<dbReference type="PROSITE" id="PS50011">
    <property type="entry name" value="PROTEIN_KINASE_DOM"/>
    <property type="match status" value="1"/>
</dbReference>
<organism evidence="20 21">
    <name type="scientific">Castanea mollissima</name>
    <name type="common">Chinese chestnut</name>
    <dbReference type="NCBI Taxonomy" id="60419"/>
    <lineage>
        <taxon>Eukaryota</taxon>
        <taxon>Viridiplantae</taxon>
        <taxon>Streptophyta</taxon>
        <taxon>Embryophyta</taxon>
        <taxon>Tracheophyta</taxon>
        <taxon>Spermatophyta</taxon>
        <taxon>Magnoliopsida</taxon>
        <taxon>eudicotyledons</taxon>
        <taxon>Gunneridae</taxon>
        <taxon>Pentapetalae</taxon>
        <taxon>rosids</taxon>
        <taxon>fabids</taxon>
        <taxon>Fagales</taxon>
        <taxon>Fagaceae</taxon>
        <taxon>Castanea</taxon>
    </lineage>
</organism>
<dbReference type="GO" id="GO:0005886">
    <property type="term" value="C:plasma membrane"/>
    <property type="evidence" value="ECO:0007669"/>
    <property type="project" value="UniProtKB-SubCell"/>
</dbReference>
<evidence type="ECO:0000256" key="1">
    <source>
        <dbReference type="ARBA" id="ARBA00004251"/>
    </source>
</evidence>
<dbReference type="PANTHER" id="PTHR27002:SF1107">
    <property type="entry name" value="RECEPTOR-LIKE SERINE_THREONINE-PROTEIN KINASE"/>
    <property type="match status" value="1"/>
</dbReference>
<evidence type="ECO:0000256" key="4">
    <source>
        <dbReference type="ARBA" id="ARBA00022679"/>
    </source>
</evidence>
<dbReference type="GO" id="GO:0030246">
    <property type="term" value="F:carbohydrate binding"/>
    <property type="evidence" value="ECO:0007669"/>
    <property type="project" value="UniProtKB-KW"/>
</dbReference>
<keyword evidence="11 17" id="KW-1133">Transmembrane helix</keyword>
<dbReference type="AlphaFoldDB" id="A0A8J4RC25"/>
<comment type="caution">
    <text evidence="20">The sequence shown here is derived from an EMBL/GenBank/DDBJ whole genome shotgun (WGS) entry which is preliminary data.</text>
</comment>
<evidence type="ECO:0000256" key="7">
    <source>
        <dbReference type="ARBA" id="ARBA00022734"/>
    </source>
</evidence>
<keyword evidence="13" id="KW-1015">Disulfide bond</keyword>
<dbReference type="Pfam" id="PF08276">
    <property type="entry name" value="PAN_2"/>
    <property type="match status" value="1"/>
</dbReference>
<comment type="subcellular location">
    <subcellularLocation>
        <location evidence="1">Cell membrane</location>
        <topology evidence="1">Single-pass type I membrane protein</topology>
    </subcellularLocation>
</comment>
<dbReference type="InterPro" id="IPR001245">
    <property type="entry name" value="Ser-Thr/Tyr_kinase_cat_dom"/>
</dbReference>
<feature type="region of interest" description="Disordered" evidence="16">
    <location>
        <begin position="400"/>
        <end position="478"/>
    </location>
</feature>
<accession>A0A8J4RC25</accession>
<keyword evidence="21" id="KW-1185">Reference proteome</keyword>
<evidence type="ECO:0000256" key="9">
    <source>
        <dbReference type="ARBA" id="ARBA00022777"/>
    </source>
</evidence>
<dbReference type="CDD" id="cd01098">
    <property type="entry name" value="PAN_AP_plant"/>
    <property type="match status" value="1"/>
</dbReference>
<evidence type="ECO:0000256" key="12">
    <source>
        <dbReference type="ARBA" id="ARBA00023136"/>
    </source>
</evidence>
<keyword evidence="9" id="KW-0418">Kinase</keyword>
<dbReference type="GO" id="GO:0004674">
    <property type="term" value="F:protein serine/threonine kinase activity"/>
    <property type="evidence" value="ECO:0007669"/>
    <property type="project" value="UniProtKB-KW"/>
</dbReference>